<feature type="transmembrane region" description="Helical" evidence="8">
    <location>
        <begin position="514"/>
        <end position="533"/>
    </location>
</feature>
<keyword evidence="6 8" id="KW-0472">Membrane</keyword>
<keyword evidence="5 8" id="KW-1133">Transmembrane helix</keyword>
<name>A0A5E4MK59_9HEMI</name>
<dbReference type="GO" id="GO:0051033">
    <property type="term" value="F:RNA transmembrane transporter activity"/>
    <property type="evidence" value="ECO:0007669"/>
    <property type="project" value="TreeGrafter"/>
</dbReference>
<proteinExistence type="inferred from homology"/>
<feature type="transmembrane region" description="Helical" evidence="8">
    <location>
        <begin position="623"/>
        <end position="643"/>
    </location>
</feature>
<evidence type="ECO:0000256" key="5">
    <source>
        <dbReference type="ARBA" id="ARBA00022989"/>
    </source>
</evidence>
<feature type="transmembrane region" description="Helical" evidence="8">
    <location>
        <begin position="390"/>
        <end position="411"/>
    </location>
</feature>
<evidence type="ECO:0000256" key="7">
    <source>
        <dbReference type="ARBA" id="ARBA00023180"/>
    </source>
</evidence>
<dbReference type="Proteomes" id="UP000325440">
    <property type="component" value="Unassembled WGS sequence"/>
</dbReference>
<feature type="transmembrane region" description="Helical" evidence="8">
    <location>
        <begin position="487"/>
        <end position="508"/>
    </location>
</feature>
<evidence type="ECO:0000313" key="10">
    <source>
        <dbReference type="EMBL" id="VVC31852.1"/>
    </source>
</evidence>
<evidence type="ECO:0000256" key="1">
    <source>
        <dbReference type="ARBA" id="ARBA00004141"/>
    </source>
</evidence>
<evidence type="ECO:0000313" key="11">
    <source>
        <dbReference type="Proteomes" id="UP000325440"/>
    </source>
</evidence>
<feature type="transmembrane region" description="Helical" evidence="8">
    <location>
        <begin position="649"/>
        <end position="669"/>
    </location>
</feature>
<keyword evidence="4 9" id="KW-0732">Signal</keyword>
<dbReference type="GO" id="GO:0003725">
    <property type="term" value="F:double-stranded RNA binding"/>
    <property type="evidence" value="ECO:0007669"/>
    <property type="project" value="TreeGrafter"/>
</dbReference>
<feature type="transmembrane region" description="Helical" evidence="8">
    <location>
        <begin position="288"/>
        <end position="311"/>
    </location>
</feature>
<dbReference type="OrthoDB" id="416618at2759"/>
<feature type="transmembrane region" description="Helical" evidence="8">
    <location>
        <begin position="545"/>
        <end position="564"/>
    </location>
</feature>
<keyword evidence="7" id="KW-0325">Glycoprotein</keyword>
<keyword evidence="11" id="KW-1185">Reference proteome</keyword>
<keyword evidence="3 8" id="KW-0812">Transmembrane</keyword>
<evidence type="ECO:0000256" key="9">
    <source>
        <dbReference type="SAM" id="SignalP"/>
    </source>
</evidence>
<gene>
    <name evidence="10" type="ORF">CINCED_3A010771</name>
</gene>
<reference evidence="10 11" key="1">
    <citation type="submission" date="2019-08" db="EMBL/GenBank/DDBJ databases">
        <authorList>
            <person name="Alioto T."/>
            <person name="Alioto T."/>
            <person name="Gomez Garrido J."/>
        </authorList>
    </citation>
    <scope>NUCLEOTIDE SEQUENCE [LARGE SCALE GENOMIC DNA]</scope>
</reference>
<evidence type="ECO:0000256" key="8">
    <source>
        <dbReference type="SAM" id="Phobius"/>
    </source>
</evidence>
<dbReference type="PANTHER" id="PTHR12185">
    <property type="entry name" value="SID1 TRANSMEMBRANE FAMILY MEMEBER"/>
    <property type="match status" value="1"/>
</dbReference>
<comment type="subcellular location">
    <subcellularLocation>
        <location evidence="1">Membrane</location>
        <topology evidence="1">Multi-pass membrane protein</topology>
    </subcellularLocation>
</comment>
<evidence type="ECO:0000256" key="2">
    <source>
        <dbReference type="ARBA" id="ARBA00006618"/>
    </source>
</evidence>
<sequence>MLKTLLCMVLWPLLLVWSELAGNKYANYQSNDLTPIVIKGNYSVPYTFSLNNLESYLFIYDYMPDSIIKPPKVKVRLINPNNFVVIDPLIVVVRHHTGVISWQLPYIEKEQEISYYKAAHILCPHLSAHSNESGIVVSLSTNSKINITFIITLEVQKSFNVFLNQQVAFNLSPSEPVYYYYSFKENSSMVLLHVTSDDYICMTLSIQNSSCPVFDSLETVQYNGLRQTVSKTGGIIVSKEEYPLGLFIVFVVHSDDLACYQESNRIQTQNSRTKNVNFVMKPTVDFNYQMMNCVIVICISILILLFTAFLYKPKGNELVVKQDEPSTSFCSTSVHAQSDNVSYDSSLDETDVDILKSPESWKDLIRTKTCLYVSDLSKKDYRILKAKSRLYLWNLITVAVFYSLPVIQLVFTFQKVLNQTGDQDLCYYNFLCSHSLKLGPWKFSDFNHIFSNIGYIFFGLLFMVITYKRECAIVLDKNFGIPNHCGLYYAMGAALAMEGIMSACYHVCPNHSNFQFDTSFMYVICMLSMIKIYQTRHPDINAKAYLVFCVLAIVIILGLAGIMYDGPVVFILFTCIHLILCFWLSAQIYYMGRWKLDKKTPKRVLNHLKSAPNPCIPKYPNRMVLLSIGILINLGLAITHWFIKFGNFGNYLLILFMVNLILYLSFYIVMKLISNEKLLFWPSLYILLAIIFWAASMYFYVHKSCSWTLSAAESRTFNTPCTFMDFYDNHDIWHFLSAVSLFLSFMVLHTLDDDIFTKPTTTIPVF</sequence>
<comment type="similarity">
    <text evidence="2">Belongs to the SID1 family.</text>
</comment>
<evidence type="ECO:0000256" key="3">
    <source>
        <dbReference type="ARBA" id="ARBA00022692"/>
    </source>
</evidence>
<dbReference type="AlphaFoldDB" id="A0A5E4MK59"/>
<evidence type="ECO:0000256" key="6">
    <source>
        <dbReference type="ARBA" id="ARBA00023136"/>
    </source>
</evidence>
<feature type="transmembrane region" description="Helical" evidence="8">
    <location>
        <begin position="732"/>
        <end position="751"/>
    </location>
</feature>
<accession>A0A5E4MK59</accession>
<dbReference type="GO" id="GO:0005764">
    <property type="term" value="C:lysosome"/>
    <property type="evidence" value="ECO:0007669"/>
    <property type="project" value="TreeGrafter"/>
</dbReference>
<evidence type="ECO:0000256" key="4">
    <source>
        <dbReference type="ARBA" id="ARBA00022729"/>
    </source>
</evidence>
<dbReference type="PANTHER" id="PTHR12185:SF14">
    <property type="entry name" value="CHOLESTEROL UPTAKE PROTEIN 1"/>
    <property type="match status" value="1"/>
</dbReference>
<feature type="signal peptide" evidence="9">
    <location>
        <begin position="1"/>
        <end position="21"/>
    </location>
</feature>
<dbReference type="EMBL" id="CABPRJ010000951">
    <property type="protein sequence ID" value="VVC31852.1"/>
    <property type="molecule type" value="Genomic_DNA"/>
</dbReference>
<feature type="chain" id="PRO_5023050850" evidence="9">
    <location>
        <begin position="22"/>
        <end position="766"/>
    </location>
</feature>
<protein>
    <submittedName>
        <fullName evidence="10">SID1 transmembrane family</fullName>
    </submittedName>
</protein>
<feature type="transmembrane region" description="Helical" evidence="8">
    <location>
        <begin position="449"/>
        <end position="467"/>
    </location>
</feature>
<feature type="transmembrane region" description="Helical" evidence="8">
    <location>
        <begin position="678"/>
        <end position="701"/>
    </location>
</feature>
<dbReference type="InterPro" id="IPR025958">
    <property type="entry name" value="SID1_TM_fam"/>
</dbReference>
<dbReference type="GO" id="GO:0005886">
    <property type="term" value="C:plasma membrane"/>
    <property type="evidence" value="ECO:0007669"/>
    <property type="project" value="TreeGrafter"/>
</dbReference>
<organism evidence="10 11">
    <name type="scientific">Cinara cedri</name>
    <dbReference type="NCBI Taxonomy" id="506608"/>
    <lineage>
        <taxon>Eukaryota</taxon>
        <taxon>Metazoa</taxon>
        <taxon>Ecdysozoa</taxon>
        <taxon>Arthropoda</taxon>
        <taxon>Hexapoda</taxon>
        <taxon>Insecta</taxon>
        <taxon>Pterygota</taxon>
        <taxon>Neoptera</taxon>
        <taxon>Paraneoptera</taxon>
        <taxon>Hemiptera</taxon>
        <taxon>Sternorrhyncha</taxon>
        <taxon>Aphidomorpha</taxon>
        <taxon>Aphidoidea</taxon>
        <taxon>Aphididae</taxon>
        <taxon>Lachninae</taxon>
        <taxon>Cinara</taxon>
    </lineage>
</organism>
<dbReference type="Pfam" id="PF13965">
    <property type="entry name" value="SID-1_RNA_chan"/>
    <property type="match status" value="1"/>
</dbReference>
<feature type="transmembrane region" description="Helical" evidence="8">
    <location>
        <begin position="570"/>
        <end position="592"/>
    </location>
</feature>